<accession>T0HXB2</accession>
<gene>
    <name evidence="1" type="ORF">L284_07725</name>
</gene>
<dbReference type="RefSeq" id="WP_021233451.1">
    <property type="nucleotide sequence ID" value="NZ_ATHL01000054.1"/>
</dbReference>
<evidence type="ECO:0000313" key="1">
    <source>
        <dbReference type="EMBL" id="EQB17702.1"/>
    </source>
</evidence>
<organism evidence="1 2">
    <name type="scientific">Novosphingobium lindaniclasticum LE124</name>
    <dbReference type="NCBI Taxonomy" id="1096930"/>
    <lineage>
        <taxon>Bacteria</taxon>
        <taxon>Pseudomonadati</taxon>
        <taxon>Pseudomonadota</taxon>
        <taxon>Alphaproteobacteria</taxon>
        <taxon>Sphingomonadales</taxon>
        <taxon>Sphingomonadaceae</taxon>
        <taxon>Novosphingobium</taxon>
    </lineage>
</organism>
<dbReference type="PATRIC" id="fig|1096930.3.peg.1521"/>
<proteinExistence type="predicted"/>
<dbReference type="AlphaFoldDB" id="T0HXB2"/>
<name>T0HXB2_9SPHN</name>
<keyword evidence="2" id="KW-1185">Reference proteome</keyword>
<protein>
    <recommendedName>
        <fullName evidence="3">Terminase small subunit</fullName>
    </recommendedName>
</protein>
<reference evidence="1 2" key="1">
    <citation type="journal article" date="2013" name="Genome Announc.">
        <title>Genome Sequence of Novosphingobium lindaniclasticum LE124T, Isolated from a Hexachlorocyclohexane Dumpsite.</title>
        <authorList>
            <person name="Saxena A."/>
            <person name="Nayyar N."/>
            <person name="Sangwan N."/>
            <person name="Kumari R."/>
            <person name="Khurana J.P."/>
            <person name="Lal R."/>
        </authorList>
    </citation>
    <scope>NUCLEOTIDE SEQUENCE [LARGE SCALE GENOMIC DNA]</scope>
    <source>
        <strain evidence="1 2">LE124</strain>
    </source>
</reference>
<comment type="caution">
    <text evidence="1">The sequence shown here is derived from an EMBL/GenBank/DDBJ whole genome shotgun (WGS) entry which is preliminary data.</text>
</comment>
<sequence>MRCASVRPGRRTSRAAFFEDAIDPEDPLLGFAAYVHKAPRANSITPERQRAFIAALAASGIVTQAARAIGASMEALYKLRALPGAEGFARAWNLAVDRGMMRLEDCALERAIRGEERPVVSGGEVVATWTRHDTQLMLFLLRQRLPERYGDPHRNSRRDPRPGDPLYERIRAEIEASYPSLEDVRASIQERIAGLRAQVEARKAAEAAQVAAGE</sequence>
<dbReference type="Proteomes" id="UP000015527">
    <property type="component" value="Unassembled WGS sequence"/>
</dbReference>
<evidence type="ECO:0008006" key="3">
    <source>
        <dbReference type="Google" id="ProtNLM"/>
    </source>
</evidence>
<dbReference type="EMBL" id="ATHL01000054">
    <property type="protein sequence ID" value="EQB17702.1"/>
    <property type="molecule type" value="Genomic_DNA"/>
</dbReference>
<evidence type="ECO:0000313" key="2">
    <source>
        <dbReference type="Proteomes" id="UP000015527"/>
    </source>
</evidence>
<dbReference type="eggNOG" id="ENOG5030276">
    <property type="taxonomic scope" value="Bacteria"/>
</dbReference>